<evidence type="ECO:0000256" key="3">
    <source>
        <dbReference type="ARBA" id="ARBA00023082"/>
    </source>
</evidence>
<dbReference type="KEGG" id="vfa:MM35RIKEN_17860"/>
<dbReference type="Pfam" id="PF04542">
    <property type="entry name" value="Sigma70_r2"/>
    <property type="match status" value="1"/>
</dbReference>
<dbReference type="InterPro" id="IPR014284">
    <property type="entry name" value="RNA_pol_sigma-70_dom"/>
</dbReference>
<dbReference type="Gene3D" id="1.10.10.10">
    <property type="entry name" value="Winged helix-like DNA-binding domain superfamily/Winged helix DNA-binding domain"/>
    <property type="match status" value="1"/>
</dbReference>
<comment type="similarity">
    <text evidence="1">Belongs to the sigma-70 factor family. ECF subfamily.</text>
</comment>
<protein>
    <recommendedName>
        <fullName evidence="5">RNA polymerase sigma-70 region 2 domain-containing protein</fullName>
    </recommendedName>
</protein>
<evidence type="ECO:0000256" key="1">
    <source>
        <dbReference type="ARBA" id="ARBA00010641"/>
    </source>
</evidence>
<dbReference type="InterPro" id="IPR013324">
    <property type="entry name" value="RNA_pol_sigma_r3/r4-like"/>
</dbReference>
<keyword evidence="7" id="KW-1185">Reference proteome</keyword>
<dbReference type="SUPFAM" id="SSF88659">
    <property type="entry name" value="Sigma3 and sigma4 domains of RNA polymerase sigma factors"/>
    <property type="match status" value="1"/>
</dbReference>
<dbReference type="AlphaFoldDB" id="A0A810PV56"/>
<keyword evidence="2" id="KW-0805">Transcription regulation</keyword>
<dbReference type="PANTHER" id="PTHR43133">
    <property type="entry name" value="RNA POLYMERASE ECF-TYPE SIGMA FACTO"/>
    <property type="match status" value="1"/>
</dbReference>
<dbReference type="InterPro" id="IPR039425">
    <property type="entry name" value="RNA_pol_sigma-70-like"/>
</dbReference>
<dbReference type="InterPro" id="IPR007627">
    <property type="entry name" value="RNA_pol_sigma70_r2"/>
</dbReference>
<keyword evidence="6" id="KW-0614">Plasmid</keyword>
<dbReference type="GO" id="GO:0016987">
    <property type="term" value="F:sigma factor activity"/>
    <property type="evidence" value="ECO:0007669"/>
    <property type="project" value="UniProtKB-KW"/>
</dbReference>
<dbReference type="InterPro" id="IPR036388">
    <property type="entry name" value="WH-like_DNA-bd_sf"/>
</dbReference>
<evidence type="ECO:0000259" key="5">
    <source>
        <dbReference type="Pfam" id="PF04542"/>
    </source>
</evidence>
<organism evidence="6 7">
    <name type="scientific">Vescimonas fastidiosa</name>
    <dbReference type="NCBI Taxonomy" id="2714353"/>
    <lineage>
        <taxon>Bacteria</taxon>
        <taxon>Bacillati</taxon>
        <taxon>Bacillota</taxon>
        <taxon>Clostridia</taxon>
        <taxon>Eubacteriales</taxon>
        <taxon>Oscillospiraceae</taxon>
        <taxon>Vescimonas</taxon>
    </lineage>
</organism>
<gene>
    <name evidence="6" type="ORF">MM35RIKEN_17860</name>
</gene>
<keyword evidence="3" id="KW-0731">Sigma factor</keyword>
<sequence>MDHLEDAAIISLYWHRDAQAIPATAEKYGSYCTAVARNILRDQRDTEECVNDTYLRAWNAMPPHRPAVLSAFLGKITRNLALNRRRKDAAEKRGGGEADAVFEELAQVVSHQDTPESDLDRRELLGAINEFLAALPDTKRRIFVCRYWYFDSVPDIARRFALSENHVYVTLHRLRTQLRRRLSERGFML</sequence>
<evidence type="ECO:0000313" key="6">
    <source>
        <dbReference type="EMBL" id="BCK79594.1"/>
    </source>
</evidence>
<dbReference type="EMBL" id="AP023416">
    <property type="protein sequence ID" value="BCK79594.1"/>
    <property type="molecule type" value="Genomic_DNA"/>
</dbReference>
<dbReference type="NCBIfam" id="TIGR02937">
    <property type="entry name" value="sigma70-ECF"/>
    <property type="match status" value="1"/>
</dbReference>
<dbReference type="InterPro" id="IPR013325">
    <property type="entry name" value="RNA_pol_sigma_r2"/>
</dbReference>
<feature type="domain" description="RNA polymerase sigma-70 region 2" evidence="5">
    <location>
        <begin position="26"/>
        <end position="89"/>
    </location>
</feature>
<dbReference type="GO" id="GO:0006352">
    <property type="term" value="P:DNA-templated transcription initiation"/>
    <property type="evidence" value="ECO:0007669"/>
    <property type="project" value="InterPro"/>
</dbReference>
<geneLocation type="plasmid" evidence="6 7">
    <name>pMM35_01</name>
</geneLocation>
<dbReference type="Gene3D" id="1.10.1740.10">
    <property type="match status" value="1"/>
</dbReference>
<evidence type="ECO:0000256" key="2">
    <source>
        <dbReference type="ARBA" id="ARBA00023015"/>
    </source>
</evidence>
<dbReference type="Proteomes" id="UP000681343">
    <property type="component" value="Plasmid pMM35_01"/>
</dbReference>
<accession>A0A810PV56</accession>
<name>A0A810PV56_9FIRM</name>
<dbReference type="RefSeq" id="WP_228738132.1">
    <property type="nucleotide sequence ID" value="NZ_AP023416.1"/>
</dbReference>
<reference evidence="6" key="1">
    <citation type="submission" date="2020-09" db="EMBL/GenBank/DDBJ databases">
        <title>New species isolated from human feces.</title>
        <authorList>
            <person name="Kitahara M."/>
            <person name="Shigeno Y."/>
            <person name="Shime M."/>
            <person name="Matsumoto Y."/>
            <person name="Nakamura S."/>
            <person name="Motooka D."/>
            <person name="Fukuoka S."/>
            <person name="Nishikawa H."/>
            <person name="Benno Y."/>
        </authorList>
    </citation>
    <scope>NUCLEOTIDE SEQUENCE</scope>
    <source>
        <strain evidence="6">MM35</strain>
        <plasmid evidence="6">pMM35_01</plasmid>
    </source>
</reference>
<proteinExistence type="inferred from homology"/>
<keyword evidence="4" id="KW-0804">Transcription</keyword>
<dbReference type="SUPFAM" id="SSF88946">
    <property type="entry name" value="Sigma2 domain of RNA polymerase sigma factors"/>
    <property type="match status" value="1"/>
</dbReference>
<dbReference type="PANTHER" id="PTHR43133:SF51">
    <property type="entry name" value="RNA POLYMERASE SIGMA FACTOR"/>
    <property type="match status" value="1"/>
</dbReference>
<evidence type="ECO:0000256" key="4">
    <source>
        <dbReference type="ARBA" id="ARBA00023163"/>
    </source>
</evidence>
<evidence type="ECO:0000313" key="7">
    <source>
        <dbReference type="Proteomes" id="UP000681343"/>
    </source>
</evidence>